<organism evidence="1 2">
    <name type="scientific">Aquamicrobium segne</name>
    <dbReference type="NCBI Taxonomy" id="469547"/>
    <lineage>
        <taxon>Bacteria</taxon>
        <taxon>Pseudomonadati</taxon>
        <taxon>Pseudomonadota</taxon>
        <taxon>Alphaproteobacteria</taxon>
        <taxon>Hyphomicrobiales</taxon>
        <taxon>Phyllobacteriaceae</taxon>
        <taxon>Aquamicrobium</taxon>
    </lineage>
</organism>
<proteinExistence type="predicted"/>
<protein>
    <submittedName>
        <fullName evidence="1">Helix-turn-helix domain-containing protein</fullName>
    </submittedName>
</protein>
<feature type="non-terminal residue" evidence="1">
    <location>
        <position position="1"/>
    </location>
</feature>
<gene>
    <name evidence="1" type="ORF">ACFPLB_17395</name>
</gene>
<reference evidence="2" key="1">
    <citation type="journal article" date="2019" name="Int. J. Syst. Evol. Microbiol.">
        <title>The Global Catalogue of Microorganisms (GCM) 10K type strain sequencing project: providing services to taxonomists for standard genome sequencing and annotation.</title>
        <authorList>
            <consortium name="The Broad Institute Genomics Platform"/>
            <consortium name="The Broad Institute Genome Sequencing Center for Infectious Disease"/>
            <person name="Wu L."/>
            <person name="Ma J."/>
        </authorList>
    </citation>
    <scope>NUCLEOTIDE SEQUENCE [LARGE SCALE GENOMIC DNA]</scope>
    <source>
        <strain evidence="2">CGMCC 4.1415</strain>
    </source>
</reference>
<accession>A0ABW0H1N0</accession>
<evidence type="ECO:0000313" key="2">
    <source>
        <dbReference type="Proteomes" id="UP001596016"/>
    </source>
</evidence>
<name>A0ABW0H1N0_9HYPH</name>
<keyword evidence="2" id="KW-1185">Reference proteome</keyword>
<dbReference type="RefSeq" id="WP_378232042.1">
    <property type="nucleotide sequence ID" value="NZ_JBHSLL010000065.1"/>
</dbReference>
<dbReference type="Proteomes" id="UP001596016">
    <property type="component" value="Unassembled WGS sequence"/>
</dbReference>
<dbReference type="EMBL" id="JBHSLL010000065">
    <property type="protein sequence ID" value="MFC5387737.1"/>
    <property type="molecule type" value="Genomic_DNA"/>
</dbReference>
<sequence length="190" mass="21419">QIKLAAKRYELATRQPGARNGALGFIALEVLEYLGNLVNFRTGRLDPSLDFLMAKLRRSRDAIVRALKALRVHGFLDWLRRFEPTGNEGRGPQVRQVSNAYRLSLPRRAAAMMGRFFQKPPAPDDHTHAQEIHTAEIKTHRAGLSELERTMMDVDPDDPLGAALLRLAQSRALRSERESVKQAQSQSNLI</sequence>
<evidence type="ECO:0000313" key="1">
    <source>
        <dbReference type="EMBL" id="MFC5387737.1"/>
    </source>
</evidence>
<comment type="caution">
    <text evidence="1">The sequence shown here is derived from an EMBL/GenBank/DDBJ whole genome shotgun (WGS) entry which is preliminary data.</text>
</comment>